<sequence>MGYHAMPDLSESNPNHDRERLLAVALRPVVAELRLVEPADYIAFLRMDVPGNIQDIVESSSQLHMKAGALSFSSSGEARLTWSTPPAIDLDLLFREAETSVHFRLTLKSGGSVIQIDHFPLLSEDETQSAQTGRLKRALDAARL</sequence>
<protein>
    <submittedName>
        <fullName evidence="1">Uncharacterized protein</fullName>
    </submittedName>
</protein>
<dbReference type="RefSeq" id="WP_060603377.1">
    <property type="nucleotide sequence ID" value="NZ_FQZC01000002.1"/>
</dbReference>
<keyword evidence="2" id="KW-1185">Reference proteome</keyword>
<dbReference type="EMBL" id="FQZC01000002">
    <property type="protein sequence ID" value="SHJ24153.1"/>
    <property type="molecule type" value="Genomic_DNA"/>
</dbReference>
<dbReference type="Proteomes" id="UP000184290">
    <property type="component" value="Unassembled WGS sequence"/>
</dbReference>
<proteinExistence type="predicted"/>
<organism evidence="1 2">
    <name type="scientific">Aureimonas altamirensis DSM 21988</name>
    <dbReference type="NCBI Taxonomy" id="1121026"/>
    <lineage>
        <taxon>Bacteria</taxon>
        <taxon>Pseudomonadati</taxon>
        <taxon>Pseudomonadota</taxon>
        <taxon>Alphaproteobacteria</taxon>
        <taxon>Hyphomicrobiales</taxon>
        <taxon>Aurantimonadaceae</taxon>
        <taxon>Aureimonas</taxon>
    </lineage>
</organism>
<gene>
    <name evidence="1" type="ORF">SAMN02745911_2118</name>
</gene>
<accession>A0ABY1IIX4</accession>
<evidence type="ECO:0000313" key="2">
    <source>
        <dbReference type="Proteomes" id="UP000184290"/>
    </source>
</evidence>
<name>A0ABY1IIX4_9HYPH</name>
<reference evidence="1 2" key="1">
    <citation type="submission" date="2016-11" db="EMBL/GenBank/DDBJ databases">
        <authorList>
            <person name="Varghese N."/>
            <person name="Submissions S."/>
        </authorList>
    </citation>
    <scope>NUCLEOTIDE SEQUENCE [LARGE SCALE GENOMIC DNA]</scope>
    <source>
        <strain evidence="1 2">DSM 21988</strain>
    </source>
</reference>
<evidence type="ECO:0000313" key="1">
    <source>
        <dbReference type="EMBL" id="SHJ24153.1"/>
    </source>
</evidence>
<comment type="caution">
    <text evidence="1">The sequence shown here is derived from an EMBL/GenBank/DDBJ whole genome shotgun (WGS) entry which is preliminary data.</text>
</comment>